<dbReference type="Proteomes" id="UP000451565">
    <property type="component" value="Unassembled WGS sequence"/>
</dbReference>
<evidence type="ECO:0000313" key="2">
    <source>
        <dbReference type="EMBL" id="MQR00999.1"/>
    </source>
</evidence>
<name>A0A843YM80_9BURK</name>
<keyword evidence="1" id="KW-0732">Signal</keyword>
<evidence type="ECO:0008006" key="4">
    <source>
        <dbReference type="Google" id="ProtNLM"/>
    </source>
</evidence>
<gene>
    <name evidence="2" type="ORF">GEV47_09925</name>
</gene>
<proteinExistence type="predicted"/>
<evidence type="ECO:0000256" key="1">
    <source>
        <dbReference type="SAM" id="SignalP"/>
    </source>
</evidence>
<dbReference type="RefSeq" id="WP_153234602.1">
    <property type="nucleotide sequence ID" value="NZ_WINI01000004.1"/>
</dbReference>
<dbReference type="AlphaFoldDB" id="A0A843YM80"/>
<dbReference type="OrthoDB" id="8684916at2"/>
<evidence type="ECO:0000313" key="3">
    <source>
        <dbReference type="Proteomes" id="UP000451565"/>
    </source>
</evidence>
<accession>A0A843YM80</accession>
<comment type="caution">
    <text evidence="2">The sequence shown here is derived from an EMBL/GenBank/DDBJ whole genome shotgun (WGS) entry which is preliminary data.</text>
</comment>
<dbReference type="EMBL" id="WINI01000004">
    <property type="protein sequence ID" value="MQR00999.1"/>
    <property type="molecule type" value="Genomic_DNA"/>
</dbReference>
<feature type="signal peptide" evidence="1">
    <location>
        <begin position="1"/>
        <end position="23"/>
    </location>
</feature>
<organism evidence="2 3">
    <name type="scientific">Glaciimonas soli</name>
    <dbReference type="NCBI Taxonomy" id="2590999"/>
    <lineage>
        <taxon>Bacteria</taxon>
        <taxon>Pseudomonadati</taxon>
        <taxon>Pseudomonadota</taxon>
        <taxon>Betaproteobacteria</taxon>
        <taxon>Burkholderiales</taxon>
        <taxon>Oxalobacteraceae</taxon>
        <taxon>Glaciimonas</taxon>
    </lineage>
</organism>
<keyword evidence="3" id="KW-1185">Reference proteome</keyword>
<feature type="chain" id="PRO_5032867036" description="DUF5666 domain-containing protein" evidence="1">
    <location>
        <begin position="24"/>
        <end position="212"/>
    </location>
</feature>
<protein>
    <recommendedName>
        <fullName evidence="4">DUF5666 domain-containing protein</fullName>
    </recommendedName>
</protein>
<reference evidence="2 3" key="1">
    <citation type="submission" date="2019-10" db="EMBL/GenBank/DDBJ databases">
        <title>Glaciimonas soli sp. nov., a psychrophilic bacterium isolated from the forest soil of a high elevation mountain in Taiwan.</title>
        <authorList>
            <person name="Wang L.-T."/>
            <person name="Shieh W.Y."/>
        </authorList>
    </citation>
    <scope>NUCLEOTIDE SEQUENCE [LARGE SCALE GENOMIC DNA]</scope>
    <source>
        <strain evidence="2 3">GS1</strain>
    </source>
</reference>
<sequence>MFTKIAGMSFAALTLIVSGSVAAQDATQNAAPLAKPSVDGGVVVARKAGSVGAAGAVVARGTITNVNPATREFTIKRPNGEEVVVLASDVVKNFDQIKTGDQVVYRQAEAVVLNLKKIAGHNGIRERTESDATHVAQPGDKPGIVATHETRIIANVTAVNHKTGTVTLRGVNGSRTLQVHDLSLLTHVNKGDQVEVVVTEGEALSVETAKLQ</sequence>